<dbReference type="EMBL" id="CP020946">
    <property type="protein sequence ID" value="ASD64239.1"/>
    <property type="molecule type" value="Genomic_DNA"/>
</dbReference>
<evidence type="ECO:0000313" key="3">
    <source>
        <dbReference type="Proteomes" id="UP000197003"/>
    </source>
</evidence>
<accession>A0A1Z3N9V3</accession>
<evidence type="ECO:0000256" key="1">
    <source>
        <dbReference type="SAM" id="SignalP"/>
    </source>
</evidence>
<keyword evidence="1" id="KW-0732">Signal</keyword>
<dbReference type="OrthoDB" id="5298477at2"/>
<gene>
    <name evidence="2" type="ORF">B9G79_12005</name>
</gene>
<feature type="signal peptide" evidence="1">
    <location>
        <begin position="1"/>
        <end position="19"/>
    </location>
</feature>
<protein>
    <submittedName>
        <fullName evidence="2">Uncharacterized protein</fullName>
    </submittedName>
</protein>
<dbReference type="RefSeq" id="WP_088565718.1">
    <property type="nucleotide sequence ID" value="NZ_CP020946.1"/>
</dbReference>
<proteinExistence type="predicted"/>
<evidence type="ECO:0000313" key="2">
    <source>
        <dbReference type="EMBL" id="ASD64239.1"/>
    </source>
</evidence>
<sequence length="106" mass="11373">MNKVAFAFLSFSLVLSSQAATANCDLQISEIAAKHGHPSDRPSSPVLVGTLQAGDARRGAQGQIGPSTQDVYLYLNSGSYHSGWFQEAFALDLDCNLRDHGVLYAE</sequence>
<reference evidence="2 3" key="1">
    <citation type="submission" date="2017-04" db="EMBL/GenBank/DDBJ databases">
        <title>Whole genome sequence of Bdellovibrio bacteriovorus strain SSB218315.</title>
        <authorList>
            <person name="Oyedara O."/>
            <person name="Rodriguez-Perez M.A."/>
        </authorList>
    </citation>
    <scope>NUCLEOTIDE SEQUENCE [LARGE SCALE GENOMIC DNA]</scope>
    <source>
        <strain evidence="2 3">SSB218315</strain>
    </source>
</reference>
<dbReference type="AlphaFoldDB" id="A0A1Z3N9V3"/>
<feature type="chain" id="PRO_5012644867" evidence="1">
    <location>
        <begin position="20"/>
        <end position="106"/>
    </location>
</feature>
<name>A0A1Z3N9V3_BDEBC</name>
<organism evidence="2 3">
    <name type="scientific">Bdellovibrio bacteriovorus</name>
    <dbReference type="NCBI Taxonomy" id="959"/>
    <lineage>
        <taxon>Bacteria</taxon>
        <taxon>Pseudomonadati</taxon>
        <taxon>Bdellovibrionota</taxon>
        <taxon>Bdellovibrionia</taxon>
        <taxon>Bdellovibrionales</taxon>
        <taxon>Pseudobdellovibrionaceae</taxon>
        <taxon>Bdellovibrio</taxon>
    </lineage>
</organism>
<dbReference type="Proteomes" id="UP000197003">
    <property type="component" value="Chromosome"/>
</dbReference>